<accession>C6L9B5</accession>
<proteinExistence type="predicted"/>
<dbReference type="EMBL" id="ACCL02000001">
    <property type="protein sequence ID" value="EET62853.1"/>
    <property type="molecule type" value="Genomic_DNA"/>
</dbReference>
<organism evidence="1 2">
    <name type="scientific">Marvinbryantia formatexigens DSM 14469</name>
    <dbReference type="NCBI Taxonomy" id="478749"/>
    <lineage>
        <taxon>Bacteria</taxon>
        <taxon>Bacillati</taxon>
        <taxon>Bacillota</taxon>
        <taxon>Clostridia</taxon>
        <taxon>Lachnospirales</taxon>
        <taxon>Lachnospiraceae</taxon>
        <taxon>Marvinbryantia</taxon>
    </lineage>
</organism>
<sequence length="66" mass="7821">MKKAAICHLTPIVYQRNPLKVIKIQGISFFFFLRIFREVFHYDRRVKTNIPKRECRDAAGRAKAGR</sequence>
<dbReference type="AlphaFoldDB" id="C6L9B5"/>
<keyword evidence="2" id="KW-1185">Reference proteome</keyword>
<evidence type="ECO:0000313" key="1">
    <source>
        <dbReference type="EMBL" id="EET62853.1"/>
    </source>
</evidence>
<name>C6L9B5_9FIRM</name>
<comment type="caution">
    <text evidence="1">The sequence shown here is derived from an EMBL/GenBank/DDBJ whole genome shotgun (WGS) entry which is preliminary data.</text>
</comment>
<dbReference type="Proteomes" id="UP000005561">
    <property type="component" value="Unassembled WGS sequence"/>
</dbReference>
<reference evidence="1" key="1">
    <citation type="submission" date="2009-07" db="EMBL/GenBank/DDBJ databases">
        <authorList>
            <person name="Weinstock G."/>
            <person name="Sodergren E."/>
            <person name="Clifton S."/>
            <person name="Fulton L."/>
            <person name="Fulton B."/>
            <person name="Courtney L."/>
            <person name="Fronick C."/>
            <person name="Harrison M."/>
            <person name="Strong C."/>
            <person name="Farmer C."/>
            <person name="Delahaunty K."/>
            <person name="Markovic C."/>
            <person name="Hall O."/>
            <person name="Minx P."/>
            <person name="Tomlinson C."/>
            <person name="Mitreva M."/>
            <person name="Nelson J."/>
            <person name="Hou S."/>
            <person name="Wollam A."/>
            <person name="Pepin K.H."/>
            <person name="Johnson M."/>
            <person name="Bhonagiri V."/>
            <person name="Nash W.E."/>
            <person name="Warren W."/>
            <person name="Chinwalla A."/>
            <person name="Mardis E.R."/>
            <person name="Wilson R.K."/>
        </authorList>
    </citation>
    <scope>NUCLEOTIDE SEQUENCE [LARGE SCALE GENOMIC DNA]</scope>
    <source>
        <strain evidence="1">DSM 14469</strain>
    </source>
</reference>
<gene>
    <name evidence="1" type="ORF">BRYFOR_05204</name>
</gene>
<protein>
    <submittedName>
        <fullName evidence="1">Uncharacterized protein</fullName>
    </submittedName>
</protein>
<evidence type="ECO:0000313" key="2">
    <source>
        <dbReference type="Proteomes" id="UP000005561"/>
    </source>
</evidence>